<evidence type="ECO:0000313" key="3">
    <source>
        <dbReference type="WBParaSite" id="GPLIN_000594500"/>
    </source>
</evidence>
<dbReference type="Pfam" id="PF13650">
    <property type="entry name" value="Asp_protease_2"/>
    <property type="match status" value="1"/>
</dbReference>
<organism evidence="2 3">
    <name type="scientific">Globodera pallida</name>
    <name type="common">Potato cyst nematode worm</name>
    <name type="synonym">Heterodera pallida</name>
    <dbReference type="NCBI Taxonomy" id="36090"/>
    <lineage>
        <taxon>Eukaryota</taxon>
        <taxon>Metazoa</taxon>
        <taxon>Ecdysozoa</taxon>
        <taxon>Nematoda</taxon>
        <taxon>Chromadorea</taxon>
        <taxon>Rhabditida</taxon>
        <taxon>Tylenchina</taxon>
        <taxon>Tylenchomorpha</taxon>
        <taxon>Tylenchoidea</taxon>
        <taxon>Heteroderidae</taxon>
        <taxon>Heteroderinae</taxon>
        <taxon>Globodera</taxon>
    </lineage>
</organism>
<dbReference type="Gene3D" id="2.40.70.10">
    <property type="entry name" value="Acid Proteases"/>
    <property type="match status" value="1"/>
</dbReference>
<accession>A0A183BZA4</accession>
<dbReference type="InterPro" id="IPR021109">
    <property type="entry name" value="Peptidase_aspartic_dom_sf"/>
</dbReference>
<name>A0A183BZA4_GLOPA</name>
<reference evidence="2" key="2">
    <citation type="submission" date="2014-05" db="EMBL/GenBank/DDBJ databases">
        <title>The genome and life-stage specific transcriptomes of Globodera pallida elucidate key aspects of plant parasitism by a cyst nematode.</title>
        <authorList>
            <person name="Cotton J.A."/>
            <person name="Lilley C.J."/>
            <person name="Jones L.M."/>
            <person name="Kikuchi T."/>
            <person name="Reid A.J."/>
            <person name="Thorpe P."/>
            <person name="Tsai I.J."/>
            <person name="Beasley H."/>
            <person name="Blok V."/>
            <person name="Cock P.J.A."/>
            <person name="Van den Akker S.E."/>
            <person name="Holroyd N."/>
            <person name="Hunt M."/>
            <person name="Mantelin S."/>
            <person name="Naghra H."/>
            <person name="Pain A."/>
            <person name="Palomares-Rius J.E."/>
            <person name="Zarowiecki M."/>
            <person name="Berriman M."/>
            <person name="Jones J.T."/>
            <person name="Urwin P.E."/>
        </authorList>
    </citation>
    <scope>NUCLEOTIDE SEQUENCE [LARGE SCALE GENOMIC DNA]</scope>
    <source>
        <strain evidence="2">Lindley</strain>
    </source>
</reference>
<dbReference type="AlphaFoldDB" id="A0A183BZA4"/>
<dbReference type="Proteomes" id="UP000050741">
    <property type="component" value="Unassembled WGS sequence"/>
</dbReference>
<evidence type="ECO:0000313" key="2">
    <source>
        <dbReference type="Proteomes" id="UP000050741"/>
    </source>
</evidence>
<feature type="compositionally biased region" description="Acidic residues" evidence="1">
    <location>
        <begin position="208"/>
        <end position="219"/>
    </location>
</feature>
<proteinExistence type="predicted"/>
<evidence type="ECO:0000256" key="1">
    <source>
        <dbReference type="SAM" id="MobiDB-lite"/>
    </source>
</evidence>
<dbReference type="WBParaSite" id="GPLIN_000594500">
    <property type="protein sequence ID" value="GPLIN_000594500"/>
    <property type="gene ID" value="GPLIN_000594500"/>
</dbReference>
<sequence length="219" mass="24428">MSLVVVKVNDHHCRAVIATNFTNSFCGAGLVKSLKLTVTDLNDSPRVTTSDGTPVEFLGQALVQMELGPWHSNGFMPMLIAFDCPADVLIGQDLINEISKTFPMKFEYYKNSVNIGGTRVSMLDPMASEEKFLSVRVMDPRSNEELGLETWKKGVREGIEMGGLVKRRVEVLRTAKEEGGDDDEMFKTDEAEEINAQDFEGEEKGQEIFEEIPDEAQNE</sequence>
<keyword evidence="2" id="KW-1185">Reference proteome</keyword>
<reference evidence="3" key="3">
    <citation type="submission" date="2016-06" db="UniProtKB">
        <authorList>
            <consortium name="WormBaseParasite"/>
        </authorList>
    </citation>
    <scope>IDENTIFICATION</scope>
</reference>
<reference evidence="2" key="1">
    <citation type="submission" date="2013-12" db="EMBL/GenBank/DDBJ databases">
        <authorList>
            <person name="Aslett M."/>
        </authorList>
    </citation>
    <scope>NUCLEOTIDE SEQUENCE [LARGE SCALE GENOMIC DNA]</scope>
    <source>
        <strain evidence="2">Lindley</strain>
    </source>
</reference>
<protein>
    <submittedName>
        <fullName evidence="3">DUF5880 domain-containing protein</fullName>
    </submittedName>
</protein>
<feature type="region of interest" description="Disordered" evidence="1">
    <location>
        <begin position="196"/>
        <end position="219"/>
    </location>
</feature>